<evidence type="ECO:0000313" key="2">
    <source>
        <dbReference type="Proteomes" id="UP001271007"/>
    </source>
</evidence>
<name>A0AAJ0DCJ8_9PEZI</name>
<dbReference type="EMBL" id="JAWDJX010000060">
    <property type="protein sequence ID" value="KAK3047529.1"/>
    <property type="molecule type" value="Genomic_DNA"/>
</dbReference>
<keyword evidence="2" id="KW-1185">Reference proteome</keyword>
<accession>A0AAJ0DCJ8</accession>
<protein>
    <submittedName>
        <fullName evidence="1">Uncharacterized protein</fullName>
    </submittedName>
</protein>
<organism evidence="1 2">
    <name type="scientific">Extremus antarcticus</name>
    <dbReference type="NCBI Taxonomy" id="702011"/>
    <lineage>
        <taxon>Eukaryota</taxon>
        <taxon>Fungi</taxon>
        <taxon>Dikarya</taxon>
        <taxon>Ascomycota</taxon>
        <taxon>Pezizomycotina</taxon>
        <taxon>Dothideomycetes</taxon>
        <taxon>Dothideomycetidae</taxon>
        <taxon>Mycosphaerellales</taxon>
        <taxon>Extremaceae</taxon>
        <taxon>Extremus</taxon>
    </lineage>
</organism>
<comment type="caution">
    <text evidence="1">The sequence shown here is derived from an EMBL/GenBank/DDBJ whole genome shotgun (WGS) entry which is preliminary data.</text>
</comment>
<sequence>MLSNSFLPRGRLTPLRHHLRLSRTISTERIVILSDARRIKRDLEFSNYDKWGFVVYRCTYGDDDAWDRFKNVITERSRQQILDSDAPEILKTLTWTCSEDRQAFDNASTATLRRHFNAWARENWQLEQPRGKHAHRPRYQYFIRVDRAALESVLDYPEAIRERPWLEGGYIDIVDATWQSHAEYADPNPDPEDEEFDQPDLSYEPIEGCREEDVGWMRLPAKRVGAQMYSVLVGHDAWYFYYERPPEIAFWV</sequence>
<gene>
    <name evidence="1" type="ORF">LTR09_011033</name>
</gene>
<dbReference type="AlphaFoldDB" id="A0AAJ0DCJ8"/>
<reference evidence="1" key="1">
    <citation type="submission" date="2023-04" db="EMBL/GenBank/DDBJ databases">
        <title>Black Yeasts Isolated from many extreme environments.</title>
        <authorList>
            <person name="Coleine C."/>
            <person name="Stajich J.E."/>
            <person name="Selbmann L."/>
        </authorList>
    </citation>
    <scope>NUCLEOTIDE SEQUENCE</scope>
    <source>
        <strain evidence="1">CCFEE 5312</strain>
    </source>
</reference>
<evidence type="ECO:0000313" key="1">
    <source>
        <dbReference type="EMBL" id="KAK3047529.1"/>
    </source>
</evidence>
<dbReference type="Proteomes" id="UP001271007">
    <property type="component" value="Unassembled WGS sequence"/>
</dbReference>
<proteinExistence type="predicted"/>